<feature type="region of interest" description="Disordered" evidence="1">
    <location>
        <begin position="263"/>
        <end position="289"/>
    </location>
</feature>
<evidence type="ECO:0000313" key="4">
    <source>
        <dbReference type="Proteomes" id="UP000832034"/>
    </source>
</evidence>
<dbReference type="Proteomes" id="UP000832034">
    <property type="component" value="Chromosome"/>
</dbReference>
<evidence type="ECO:0000313" key="3">
    <source>
        <dbReference type="EMBL" id="UOO93370.1"/>
    </source>
</evidence>
<dbReference type="Gene3D" id="1.10.8.1180">
    <property type="match status" value="1"/>
</dbReference>
<dbReference type="InterPro" id="IPR040480">
    <property type="entry name" value="DnaT_DNA_bind"/>
</dbReference>
<reference evidence="3" key="2">
    <citation type="journal article" date="2022" name="Res Sq">
        <title>Evolution of multicellular longitudinally dividing oral cavity symbionts (Neisseriaceae).</title>
        <authorList>
            <person name="Nyongesa S."/>
            <person name="Weber P."/>
            <person name="Bernet E."/>
            <person name="Pullido F."/>
            <person name="Nieckarz M."/>
            <person name="Delaby M."/>
            <person name="Nieves C."/>
            <person name="Viehboeck T."/>
            <person name="Krause N."/>
            <person name="Rivera-Millot A."/>
            <person name="Nakamura A."/>
            <person name="Vischer N."/>
            <person name="VanNieuwenhze M."/>
            <person name="Brun Y."/>
            <person name="Cava F."/>
            <person name="Bulgheresi S."/>
            <person name="Veyrier F."/>
        </authorList>
    </citation>
    <scope>NUCLEOTIDE SEQUENCE</scope>
    <source>
        <strain evidence="3">SAG 1488-6</strain>
    </source>
</reference>
<dbReference type="Pfam" id="PF17948">
    <property type="entry name" value="DnaT"/>
    <property type="match status" value="1"/>
</dbReference>
<gene>
    <name evidence="3" type="ORF">LVJ81_04905</name>
</gene>
<dbReference type="EMBL" id="CP091512">
    <property type="protein sequence ID" value="UOO93370.1"/>
    <property type="molecule type" value="Genomic_DNA"/>
</dbReference>
<evidence type="ECO:0000259" key="2">
    <source>
        <dbReference type="Pfam" id="PF17948"/>
    </source>
</evidence>
<feature type="region of interest" description="Disordered" evidence="1">
    <location>
        <begin position="156"/>
        <end position="190"/>
    </location>
</feature>
<feature type="domain" description="DnaT DNA-binding" evidence="2">
    <location>
        <begin position="195"/>
        <end position="262"/>
    </location>
</feature>
<evidence type="ECO:0000256" key="1">
    <source>
        <dbReference type="SAM" id="MobiDB-lite"/>
    </source>
</evidence>
<proteinExistence type="predicted"/>
<protein>
    <recommendedName>
        <fullName evidence="2">DnaT DNA-binding domain-containing protein</fullName>
    </recommendedName>
</protein>
<sequence length="325" mass="36489">MAAIPFQKLPEVSAKMELQQLIGKPVATYPQLAKPFGSKQAADLFSQLLYWWDMCDQSTGFYTTLAELAEQTGLTISQIKTARDKLVALGVVQIKENRIQHVTFFKLDLEAVKIAVANAKNRSPEVKKSLSGSKKIAVAEVKKSLSYIEQRLPKTTTENTYIQPAHENSPQHTAPDCEPSKSQPQTQPKVDDQKFAMHIDWQPDHAGQQLLKFSRVDLNTADNQADFAEFLAYWMTQDVERTQAEWNKALLRNFSNGAKARRTAYAESNKPATQKAKSSELPPGMGGTKHHSYRILTSADVTDEYREQMARTLAAVDLDNIEIDF</sequence>
<keyword evidence="4" id="KW-1185">Reference proteome</keyword>
<feature type="compositionally biased region" description="Polar residues" evidence="1">
    <location>
        <begin position="156"/>
        <end position="172"/>
    </location>
</feature>
<accession>A0ABY4EC97</accession>
<reference evidence="3" key="1">
    <citation type="submission" date="2021-12" db="EMBL/GenBank/DDBJ databases">
        <authorList>
            <person name="Veyrier F.J."/>
        </authorList>
    </citation>
    <scope>NUCLEOTIDE SEQUENCE</scope>
    <source>
        <strain evidence="3">SAG 1488-6</strain>
    </source>
</reference>
<organism evidence="3 4">
    <name type="scientific">Vitreoscilla stercoraria</name>
    <dbReference type="NCBI Taxonomy" id="61"/>
    <lineage>
        <taxon>Bacteria</taxon>
        <taxon>Pseudomonadati</taxon>
        <taxon>Pseudomonadota</taxon>
        <taxon>Betaproteobacteria</taxon>
        <taxon>Neisseriales</taxon>
        <taxon>Neisseriaceae</taxon>
        <taxon>Vitreoscilla</taxon>
    </lineage>
</organism>
<name>A0ABY4EC97_VITST</name>
<dbReference type="RefSeq" id="WP_019959107.1">
    <property type="nucleotide sequence ID" value="NZ_CP091512.1"/>
</dbReference>